<dbReference type="RefSeq" id="WP_344717066.1">
    <property type="nucleotide sequence ID" value="NZ_BAABBZ010000056.1"/>
</dbReference>
<evidence type="ECO:0000313" key="2">
    <source>
        <dbReference type="Proteomes" id="UP000541426"/>
    </source>
</evidence>
<dbReference type="InterPro" id="IPR013024">
    <property type="entry name" value="GGCT-like"/>
</dbReference>
<comment type="caution">
    <text evidence="1">The sequence shown here is derived from an EMBL/GenBank/DDBJ whole genome shotgun (WGS) entry which is preliminary data.</text>
</comment>
<dbReference type="AlphaFoldDB" id="A0A7W6GUQ5"/>
<organism evidence="1 2">
    <name type="scientific">Sagittula marina</name>
    <dbReference type="NCBI Taxonomy" id="943940"/>
    <lineage>
        <taxon>Bacteria</taxon>
        <taxon>Pseudomonadati</taxon>
        <taxon>Pseudomonadota</taxon>
        <taxon>Alphaproteobacteria</taxon>
        <taxon>Rhodobacterales</taxon>
        <taxon>Roseobacteraceae</taxon>
        <taxon>Sagittula</taxon>
    </lineage>
</organism>
<sequence>MTCINWALYDNAMQHMYFFGYGSLVNAGTHDHAPLYPARAHGWRRAWVAVPNQELCFLSAIADPASYTDGAIAPVPGTGKGGAEDRAWAALDLRESGYERHEQSGAITHDSPAEIIALYAVPPETHLPSNEDHPVLLSYLDTVIAGFLDIHGPQGAKDFFATTEGWSAPILNDRDRPRYPRTTAPNQEARAIVDQGLIDRRSRILTT</sequence>
<gene>
    <name evidence="1" type="ORF">GGQ68_004106</name>
</gene>
<name>A0A7W6GUQ5_9RHOB</name>
<evidence type="ECO:0008006" key="3">
    <source>
        <dbReference type="Google" id="ProtNLM"/>
    </source>
</evidence>
<keyword evidence="2" id="KW-1185">Reference proteome</keyword>
<evidence type="ECO:0000313" key="1">
    <source>
        <dbReference type="EMBL" id="MBB3987753.1"/>
    </source>
</evidence>
<dbReference type="Proteomes" id="UP000541426">
    <property type="component" value="Unassembled WGS sequence"/>
</dbReference>
<protein>
    <recommendedName>
        <fullName evidence="3">Gamma-glutamylcyclotransferase</fullName>
    </recommendedName>
</protein>
<proteinExistence type="predicted"/>
<dbReference type="EMBL" id="JACIEJ010000012">
    <property type="protein sequence ID" value="MBB3987753.1"/>
    <property type="molecule type" value="Genomic_DNA"/>
</dbReference>
<reference evidence="1 2" key="1">
    <citation type="submission" date="2020-08" db="EMBL/GenBank/DDBJ databases">
        <title>Genomic Encyclopedia of Type Strains, Phase IV (KMG-IV): sequencing the most valuable type-strain genomes for metagenomic binning, comparative biology and taxonomic classification.</title>
        <authorList>
            <person name="Goeker M."/>
        </authorList>
    </citation>
    <scope>NUCLEOTIDE SEQUENCE [LARGE SCALE GENOMIC DNA]</scope>
    <source>
        <strain evidence="1 2">DSM 102235</strain>
    </source>
</reference>
<accession>A0A7W6GUQ5</accession>
<dbReference type="CDD" id="cd06661">
    <property type="entry name" value="GGCT_like"/>
    <property type="match status" value="1"/>
</dbReference>